<reference evidence="2 3" key="1">
    <citation type="submission" date="2020-08" db="EMBL/GenBank/DDBJ databases">
        <authorList>
            <person name="Hejnol A."/>
        </authorList>
    </citation>
    <scope>NUCLEOTIDE SEQUENCE [LARGE SCALE GENOMIC DNA]</scope>
</reference>
<name>A0A7I8WBD5_9ANNE</name>
<feature type="signal peptide" evidence="1">
    <location>
        <begin position="1"/>
        <end position="23"/>
    </location>
</feature>
<dbReference type="Proteomes" id="UP000549394">
    <property type="component" value="Unassembled WGS sequence"/>
</dbReference>
<comment type="caution">
    <text evidence="2">The sequence shown here is derived from an EMBL/GenBank/DDBJ whole genome shotgun (WGS) entry which is preliminary data.</text>
</comment>
<protein>
    <submittedName>
        <fullName evidence="2">DgyrCDS13673</fullName>
    </submittedName>
</protein>
<dbReference type="EMBL" id="CAJFCJ010000026">
    <property type="protein sequence ID" value="CAD5125458.1"/>
    <property type="molecule type" value="Genomic_DNA"/>
</dbReference>
<evidence type="ECO:0000256" key="1">
    <source>
        <dbReference type="SAM" id="SignalP"/>
    </source>
</evidence>
<proteinExistence type="predicted"/>
<feature type="chain" id="PRO_5029709301" evidence="1">
    <location>
        <begin position="24"/>
        <end position="397"/>
    </location>
</feature>
<evidence type="ECO:0000313" key="3">
    <source>
        <dbReference type="Proteomes" id="UP000549394"/>
    </source>
</evidence>
<keyword evidence="3" id="KW-1185">Reference proteome</keyword>
<keyword evidence="1" id="KW-0732">Signal</keyword>
<evidence type="ECO:0000313" key="2">
    <source>
        <dbReference type="EMBL" id="CAD5125458.1"/>
    </source>
</evidence>
<sequence length="397" mass="47339">MKRKVCHILFLAFLCSIWHRTQSLSRVDKIRNETEHFVKIVYEWLDNDDKQQRSKDEIVDALNSYLLFDFTIERERFKNCIFNIINSDNRIQLIRKLDNCTNLNIRNNPQKALTISRNLNLAYSTLYRLSKNEKYSDIKEIIETIMRNEQYFIIDNCRRNDTVLYKKVSSFLDIVYLYLRSIYPEVKRLFKGKIRLFSFAVCFITETENLDDANDIIRELFHHISYDKLIDFEDKILRIIKDEKFYKQSISIVKEFIDFIVNNNYLGIDSNMKNFDQPLEDFLQSLVEKYGSDFLKYFDLLDGYGLKYIQVDKTSISTIVDYLKKLGYWRRLCKYGKCPGETDIDKTIARYIVAEFGDSAFHFIETVHKDLAEVLNSLRDSNFIDIFKQLDLIHGSE</sequence>
<gene>
    <name evidence="2" type="ORF">DGYR_LOCUS12828</name>
</gene>
<accession>A0A7I8WBD5</accession>
<dbReference type="AlphaFoldDB" id="A0A7I8WBD5"/>
<organism evidence="2 3">
    <name type="scientific">Dimorphilus gyrociliatus</name>
    <dbReference type="NCBI Taxonomy" id="2664684"/>
    <lineage>
        <taxon>Eukaryota</taxon>
        <taxon>Metazoa</taxon>
        <taxon>Spiralia</taxon>
        <taxon>Lophotrochozoa</taxon>
        <taxon>Annelida</taxon>
        <taxon>Polychaeta</taxon>
        <taxon>Polychaeta incertae sedis</taxon>
        <taxon>Dinophilidae</taxon>
        <taxon>Dimorphilus</taxon>
    </lineage>
</organism>